<keyword evidence="3" id="KW-0547">Nucleotide-binding</keyword>
<dbReference type="Pfam" id="PF05190">
    <property type="entry name" value="MutS_IV"/>
    <property type="match status" value="1"/>
</dbReference>
<dbReference type="SMART" id="SM00534">
    <property type="entry name" value="MUTSac"/>
    <property type="match status" value="1"/>
</dbReference>
<dbReference type="GO" id="GO:0140664">
    <property type="term" value="F:ATP-dependent DNA damage sensor activity"/>
    <property type="evidence" value="ECO:0007669"/>
    <property type="project" value="InterPro"/>
</dbReference>
<dbReference type="GO" id="GO:0006312">
    <property type="term" value="P:mitotic recombination"/>
    <property type="evidence" value="ECO:0007669"/>
    <property type="project" value="TreeGrafter"/>
</dbReference>
<dbReference type="PANTHER" id="PTHR11361:SF35">
    <property type="entry name" value="DNA MISMATCH REPAIR PROTEIN MSH2"/>
    <property type="match status" value="1"/>
</dbReference>
<proteinExistence type="inferred from homology"/>
<dbReference type="Pfam" id="PF05192">
    <property type="entry name" value="MutS_III"/>
    <property type="match status" value="1"/>
</dbReference>
<dbReference type="Pfam" id="PF05188">
    <property type="entry name" value="MutS_II"/>
    <property type="match status" value="1"/>
</dbReference>
<keyword evidence="7" id="KW-0234">DNA repair</keyword>
<dbReference type="SUPFAM" id="SSF48334">
    <property type="entry name" value="DNA repair protein MutS, domain III"/>
    <property type="match status" value="1"/>
</dbReference>
<keyword evidence="5" id="KW-0067">ATP-binding</keyword>
<evidence type="ECO:0000256" key="2">
    <source>
        <dbReference type="ARBA" id="ARBA00006271"/>
    </source>
</evidence>
<dbReference type="InterPro" id="IPR016151">
    <property type="entry name" value="DNA_mismatch_repair_MutS_N"/>
</dbReference>
<evidence type="ECO:0000259" key="9">
    <source>
        <dbReference type="PROSITE" id="PS00486"/>
    </source>
</evidence>
<dbReference type="InterPro" id="IPR045076">
    <property type="entry name" value="MutS"/>
</dbReference>
<dbReference type="PIRSF" id="PIRSF005813">
    <property type="entry name" value="MSH2"/>
    <property type="match status" value="1"/>
</dbReference>
<dbReference type="InterPro" id="IPR007861">
    <property type="entry name" value="DNA_mismatch_repair_MutS_clamp"/>
</dbReference>
<dbReference type="Gene3D" id="3.40.1170.10">
    <property type="entry name" value="DNA repair protein MutS, domain I"/>
    <property type="match status" value="1"/>
</dbReference>
<dbReference type="Gene3D" id="3.40.50.300">
    <property type="entry name" value="P-loop containing nucleotide triphosphate hydrolases"/>
    <property type="match status" value="1"/>
</dbReference>
<accession>A0A7S2ZAM3</accession>
<dbReference type="GO" id="GO:0032301">
    <property type="term" value="C:MutSalpha complex"/>
    <property type="evidence" value="ECO:0007669"/>
    <property type="project" value="TreeGrafter"/>
</dbReference>
<dbReference type="PROSITE" id="PS00486">
    <property type="entry name" value="DNA_MISMATCH_REPAIR_2"/>
    <property type="match status" value="1"/>
</dbReference>
<evidence type="ECO:0000313" key="10">
    <source>
        <dbReference type="EMBL" id="CAE0034102.1"/>
    </source>
</evidence>
<dbReference type="InterPro" id="IPR027417">
    <property type="entry name" value="P-loop_NTPase"/>
</dbReference>
<evidence type="ECO:0000256" key="6">
    <source>
        <dbReference type="ARBA" id="ARBA00023125"/>
    </source>
</evidence>
<gene>
    <name evidence="10" type="ORF">RMAR00112_LOCUS2046</name>
</gene>
<comment type="similarity">
    <text evidence="2">Belongs to the DNA mismatch repair MutS family.</text>
</comment>
<reference evidence="10" key="1">
    <citation type="submission" date="2021-01" db="EMBL/GenBank/DDBJ databases">
        <authorList>
            <person name="Corre E."/>
            <person name="Pelletier E."/>
            <person name="Niang G."/>
            <person name="Scheremetjew M."/>
            <person name="Finn R."/>
            <person name="Kale V."/>
            <person name="Holt S."/>
            <person name="Cochrane G."/>
            <person name="Meng A."/>
            <person name="Brown T."/>
            <person name="Cohen L."/>
        </authorList>
    </citation>
    <scope>NUCLEOTIDE SEQUENCE</scope>
    <source>
        <strain evidence="10">CCMP 769</strain>
    </source>
</reference>
<evidence type="ECO:0000256" key="1">
    <source>
        <dbReference type="ARBA" id="ARBA00004123"/>
    </source>
</evidence>
<dbReference type="InterPro" id="IPR036187">
    <property type="entry name" value="DNA_mismatch_repair_MutS_sf"/>
</dbReference>
<organism evidence="10">
    <name type="scientific">Rhodosorus marinus</name>
    <dbReference type="NCBI Taxonomy" id="101924"/>
    <lineage>
        <taxon>Eukaryota</taxon>
        <taxon>Rhodophyta</taxon>
        <taxon>Stylonematophyceae</taxon>
        <taxon>Stylonematales</taxon>
        <taxon>Stylonemataceae</taxon>
        <taxon>Rhodosorus</taxon>
    </lineage>
</organism>
<dbReference type="PANTHER" id="PTHR11361">
    <property type="entry name" value="DNA MISMATCH REPAIR PROTEIN MUTS FAMILY MEMBER"/>
    <property type="match status" value="1"/>
</dbReference>
<dbReference type="GO" id="GO:0030983">
    <property type="term" value="F:mismatched DNA binding"/>
    <property type="evidence" value="ECO:0007669"/>
    <property type="project" value="InterPro"/>
</dbReference>
<dbReference type="GO" id="GO:0005524">
    <property type="term" value="F:ATP binding"/>
    <property type="evidence" value="ECO:0007669"/>
    <property type="project" value="UniProtKB-KW"/>
</dbReference>
<dbReference type="GO" id="GO:0006298">
    <property type="term" value="P:mismatch repair"/>
    <property type="evidence" value="ECO:0007669"/>
    <property type="project" value="InterPro"/>
</dbReference>
<dbReference type="EMBL" id="HBHW01002582">
    <property type="protein sequence ID" value="CAE0034102.1"/>
    <property type="molecule type" value="Transcribed_RNA"/>
</dbReference>
<dbReference type="InterPro" id="IPR036678">
    <property type="entry name" value="MutS_con_dom_sf"/>
</dbReference>
<dbReference type="InterPro" id="IPR007696">
    <property type="entry name" value="DNA_mismatch_repair_MutS_core"/>
</dbReference>
<evidence type="ECO:0000256" key="4">
    <source>
        <dbReference type="ARBA" id="ARBA00022763"/>
    </source>
</evidence>
<name>A0A7S2ZAM3_9RHOD</name>
<dbReference type="Pfam" id="PF00488">
    <property type="entry name" value="MutS_V"/>
    <property type="match status" value="1"/>
</dbReference>
<keyword evidence="4" id="KW-0227">DNA damage</keyword>
<dbReference type="NCBIfam" id="NF003810">
    <property type="entry name" value="PRK05399.1"/>
    <property type="match status" value="1"/>
</dbReference>
<evidence type="ECO:0000256" key="8">
    <source>
        <dbReference type="ARBA" id="ARBA00023242"/>
    </source>
</evidence>
<dbReference type="InterPro" id="IPR011184">
    <property type="entry name" value="DNA_mismatch_repair_Msh2"/>
</dbReference>
<dbReference type="AlphaFoldDB" id="A0A7S2ZAM3"/>
<sequence length="915" mass="101341">MGDGSSLGLDPLKESGPFFRQVLKGLQGSEKEIDRPLRIYEHKNGIYSVHGNSDIELVASCNLENLHSVEQIQIRNLQVVPTLRLNYRLVSDLIAAALSSAGRKVELWSRSGGSASIKASGSPARHDELDDFLEHNTRATTNGDSAIVAVKMGTIDGNRVLGVAACQSGGLHLSIGEFNDDEFFSQLESIIVSVGAREVLFCTNDASDYDESKISEVLAKCGAARTKLKKSDFSAEFIEIDMRTLVGASLEAVQFLDAKLGMAALASLIRYLGLLEQSSLEGNVRLNRLDNDSFMKLDAAALAALNVFPKPGETGPSSLYGLLNKTKTSMGARLLRRWMSQPLQDKKLIETRLDLVDAFLLDPTMRTRLRDEHLKRIPDLSSICRKFQKKPISASLQDVVKLYQFSARLPFLRTVISEHEDANCQAKITDRFGKVLQELSSELANFEALVETTIDLDELDNYEFVINPTIDEVLMELKEKKDEILSDISETYEATRDALGMDSEKLKLEKKDGLGYYYRLTRKDEKLIRDRKAFLVIETRKDGVRFTNKDLRRLSSQYYELAEEYNTKQSELKKKTLEVVSTYLPVFEDCVISVAELDVLVSFACAAADAPEMYTRPTILAPGDGLQIDSGRHPMVEECLDGKPFISNDIKLVATKERDGAAMSIITGPNMGGKSTYIRTAGVIVLMAHIGCFVPAQRADIPVTDRILARVGAGDNQLRGVSTFMAEMLETAAILRSATSRSLIIIDELGRGTSTYDGFGLAYAISEHIVTKIRASCLFATHFHELTSLSNVCENVQNLHVTATNDSEGKLVFLYEVRDGPCDESFGIHVAEMAGFPARVVQAAKRKAHELEEVEHGPEAEKLAGARKQVRAFLKEFKALKMDNMTPSEAISSVRQLRDRLVPEDNPYLQSMPTC</sequence>
<feature type="domain" description="DNA mismatch repair proteins mutS family" evidence="9">
    <location>
        <begin position="742"/>
        <end position="758"/>
    </location>
</feature>
<comment type="subcellular location">
    <subcellularLocation>
        <location evidence="1">Nucleus</location>
    </subcellularLocation>
</comment>
<dbReference type="SMART" id="SM00533">
    <property type="entry name" value="MUTSd"/>
    <property type="match status" value="1"/>
</dbReference>
<dbReference type="Gene3D" id="1.10.1420.10">
    <property type="match status" value="2"/>
</dbReference>
<keyword evidence="6" id="KW-0238">DNA-binding</keyword>
<dbReference type="InterPro" id="IPR007860">
    <property type="entry name" value="DNA_mmatch_repair_MutS_con_dom"/>
</dbReference>
<keyword evidence="8" id="KW-0539">Nucleus</keyword>
<evidence type="ECO:0000256" key="3">
    <source>
        <dbReference type="ARBA" id="ARBA00022741"/>
    </source>
</evidence>
<protein>
    <recommendedName>
        <fullName evidence="9">DNA mismatch repair proteins mutS family domain-containing protein</fullName>
    </recommendedName>
</protein>
<dbReference type="SUPFAM" id="SSF52540">
    <property type="entry name" value="P-loop containing nucleoside triphosphate hydrolases"/>
    <property type="match status" value="1"/>
</dbReference>
<evidence type="ECO:0000256" key="5">
    <source>
        <dbReference type="ARBA" id="ARBA00022840"/>
    </source>
</evidence>
<dbReference type="InterPro" id="IPR000432">
    <property type="entry name" value="DNA_mismatch_repair_MutS_C"/>
</dbReference>
<dbReference type="Gene3D" id="3.30.420.110">
    <property type="entry name" value="MutS, connector domain"/>
    <property type="match status" value="1"/>
</dbReference>
<evidence type="ECO:0000256" key="7">
    <source>
        <dbReference type="ARBA" id="ARBA00023204"/>
    </source>
</evidence>